<evidence type="ECO:0000313" key="2">
    <source>
        <dbReference type="Proteomes" id="UP000199558"/>
    </source>
</evidence>
<keyword evidence="2" id="KW-1185">Reference proteome</keyword>
<sequence length="181" mass="19277">MTGLPVATDAAHTLCGDRPRSWPWRDGRAIIGGVATQSRHLSVHIDRPVAEVYAFASDPANLPRWAPGLGGSVTREGGHWYVETAEGRAALTFAPANDYGVLDHEVRTPSGETVYVPLRAIADGDGTEVVFSLRRGPGMSDADFARDTALVEADLARLKAVLESAGWNGEASMGKRNGPRS</sequence>
<name>A0A1A9B8P5_9ACTN</name>
<dbReference type="STRING" id="946078.GA0070622_2505"/>
<organism evidence="1 2">
    <name type="scientific">Micromonospora sediminicola</name>
    <dbReference type="NCBI Taxonomy" id="946078"/>
    <lineage>
        <taxon>Bacteria</taxon>
        <taxon>Bacillati</taxon>
        <taxon>Actinomycetota</taxon>
        <taxon>Actinomycetes</taxon>
        <taxon>Micromonosporales</taxon>
        <taxon>Micromonosporaceae</taxon>
        <taxon>Micromonospora</taxon>
    </lineage>
</organism>
<dbReference type="Gene3D" id="3.30.530.20">
    <property type="match status" value="1"/>
</dbReference>
<evidence type="ECO:0000313" key="1">
    <source>
        <dbReference type="EMBL" id="SBT65508.1"/>
    </source>
</evidence>
<reference evidence="2" key="1">
    <citation type="submission" date="2016-06" db="EMBL/GenBank/DDBJ databases">
        <authorList>
            <person name="Varghese N."/>
            <person name="Submissions Spin"/>
        </authorList>
    </citation>
    <scope>NUCLEOTIDE SEQUENCE [LARGE SCALE GENOMIC DNA]</scope>
    <source>
        <strain evidence="2">DSM 45794</strain>
    </source>
</reference>
<dbReference type="EMBL" id="FLRH01000003">
    <property type="protein sequence ID" value="SBT65508.1"/>
    <property type="molecule type" value="Genomic_DNA"/>
</dbReference>
<dbReference type="AlphaFoldDB" id="A0A1A9B8P5"/>
<dbReference type="InterPro" id="IPR023393">
    <property type="entry name" value="START-like_dom_sf"/>
</dbReference>
<protein>
    <submittedName>
        <fullName evidence="1">Polyketide cyclase / dehydrase and lipid transport</fullName>
    </submittedName>
</protein>
<proteinExistence type="predicted"/>
<dbReference type="SUPFAM" id="SSF55961">
    <property type="entry name" value="Bet v1-like"/>
    <property type="match status" value="1"/>
</dbReference>
<accession>A0A1A9B8P5</accession>
<gene>
    <name evidence="1" type="ORF">GA0070622_2505</name>
</gene>
<dbReference type="InterPro" id="IPR019587">
    <property type="entry name" value="Polyketide_cyclase/dehydratase"/>
</dbReference>
<dbReference type="Proteomes" id="UP000199558">
    <property type="component" value="Unassembled WGS sequence"/>
</dbReference>
<dbReference type="Pfam" id="PF10604">
    <property type="entry name" value="Polyketide_cyc2"/>
    <property type="match status" value="1"/>
</dbReference>